<dbReference type="AlphaFoldDB" id="A9KNQ9"/>
<dbReference type="RefSeq" id="WP_012199314.1">
    <property type="nucleotide sequence ID" value="NC_010001.1"/>
</dbReference>
<proteinExistence type="predicted"/>
<evidence type="ECO:0000313" key="3">
    <source>
        <dbReference type="Proteomes" id="UP000000370"/>
    </source>
</evidence>
<dbReference type="KEGG" id="cpy:Cphy_1282"/>
<dbReference type="eggNOG" id="ENOG50344B3">
    <property type="taxonomic scope" value="Bacteria"/>
</dbReference>
<dbReference type="HOGENOM" id="CLU_135637_0_0_9"/>
<reference evidence="3" key="1">
    <citation type="submission" date="2007-11" db="EMBL/GenBank/DDBJ databases">
        <title>Complete genome sequence of Clostridium phytofermentans ISDg.</title>
        <authorList>
            <person name="Leschine S.B."/>
            <person name="Warnick T.A."/>
            <person name="Blanchard J.L."/>
            <person name="Schnell D.J."/>
            <person name="Petit E.L."/>
            <person name="LaTouf W.G."/>
            <person name="Copeland A."/>
            <person name="Lucas S."/>
            <person name="Lapidus A."/>
            <person name="Barry K."/>
            <person name="Glavina del Rio T."/>
            <person name="Dalin E."/>
            <person name="Tice H."/>
            <person name="Pitluck S."/>
            <person name="Kiss H."/>
            <person name="Brettin T."/>
            <person name="Bruce D."/>
            <person name="Detter J.C."/>
            <person name="Han C."/>
            <person name="Kuske C."/>
            <person name="Schmutz J."/>
            <person name="Larimer F."/>
            <person name="Land M."/>
            <person name="Hauser L."/>
            <person name="Kyrpides N."/>
            <person name="Kim E.A."/>
            <person name="Richardson P."/>
        </authorList>
    </citation>
    <scope>NUCLEOTIDE SEQUENCE [LARGE SCALE GENOMIC DNA]</scope>
    <source>
        <strain evidence="3">ATCC 700394 / DSM 18823 / ISDg</strain>
    </source>
</reference>
<feature type="region of interest" description="Disordered" evidence="1">
    <location>
        <begin position="1"/>
        <end position="24"/>
    </location>
</feature>
<sequence>MNFKKQNDKFDSKKENKKPAVPEKKSSITGDWFYMNPKETPIRELYEAIKSNTDIELWETAGVMEICLTPKNSLDFEEMKPYFRDPAGTEFLSKHQIQSLYMVTFPGELYSNVTPIFDSIVSNCGGFFCADTSDFYPKYPK</sequence>
<protein>
    <submittedName>
        <fullName evidence="2">Uncharacterized protein</fullName>
    </submittedName>
</protein>
<keyword evidence="3" id="KW-1185">Reference proteome</keyword>
<evidence type="ECO:0000313" key="2">
    <source>
        <dbReference type="EMBL" id="ABX41660.1"/>
    </source>
</evidence>
<name>A9KNQ9_LACP7</name>
<gene>
    <name evidence="2" type="ordered locus">Cphy_1282</name>
</gene>
<dbReference type="EMBL" id="CP000885">
    <property type="protein sequence ID" value="ABX41660.1"/>
    <property type="molecule type" value="Genomic_DNA"/>
</dbReference>
<accession>A9KNQ9</accession>
<organism evidence="2 3">
    <name type="scientific">Lachnoclostridium phytofermentans (strain ATCC 700394 / DSM 18823 / ISDg)</name>
    <name type="common">Clostridium phytofermentans</name>
    <dbReference type="NCBI Taxonomy" id="357809"/>
    <lineage>
        <taxon>Bacteria</taxon>
        <taxon>Bacillati</taxon>
        <taxon>Bacillota</taxon>
        <taxon>Clostridia</taxon>
        <taxon>Lachnospirales</taxon>
        <taxon>Lachnospiraceae</taxon>
    </lineage>
</organism>
<evidence type="ECO:0000256" key="1">
    <source>
        <dbReference type="SAM" id="MobiDB-lite"/>
    </source>
</evidence>
<dbReference type="Proteomes" id="UP000000370">
    <property type="component" value="Chromosome"/>
</dbReference>
<dbReference type="OrthoDB" id="2053647at2"/>